<dbReference type="InterPro" id="IPR008984">
    <property type="entry name" value="SMAD_FHA_dom_sf"/>
</dbReference>
<evidence type="ECO:0000259" key="3">
    <source>
        <dbReference type="PROSITE" id="PS50006"/>
    </source>
</evidence>
<feature type="compositionally biased region" description="Polar residues" evidence="2">
    <location>
        <begin position="779"/>
        <end position="790"/>
    </location>
</feature>
<feature type="region of interest" description="Disordered" evidence="2">
    <location>
        <begin position="399"/>
        <end position="451"/>
    </location>
</feature>
<feature type="compositionally biased region" description="Basic and acidic residues" evidence="2">
    <location>
        <begin position="578"/>
        <end position="613"/>
    </location>
</feature>
<feature type="non-terminal residue" evidence="5">
    <location>
        <position position="1"/>
    </location>
</feature>
<dbReference type="SMART" id="SM00240">
    <property type="entry name" value="FHA"/>
    <property type="match status" value="1"/>
</dbReference>
<feature type="region of interest" description="Disordered" evidence="2">
    <location>
        <begin position="48"/>
        <end position="108"/>
    </location>
</feature>
<feature type="compositionally biased region" description="Basic residues" evidence="2">
    <location>
        <begin position="407"/>
        <end position="416"/>
    </location>
</feature>
<dbReference type="GeneID" id="104724245"/>
<feature type="domain" description="FHA" evidence="3">
    <location>
        <begin position="180"/>
        <end position="230"/>
    </location>
</feature>
<feature type="compositionally biased region" description="Polar residues" evidence="2">
    <location>
        <begin position="439"/>
        <end position="451"/>
    </location>
</feature>
<evidence type="ECO:0000256" key="2">
    <source>
        <dbReference type="SAM" id="MobiDB-lite"/>
    </source>
</evidence>
<sequence length="790" mass="88328">ICRSGPTHLVYKSPYSNPDLNPVPDPSYSTCRLVDLFLIFGQVSESFPSATTTTSPMDPPPPRNPSHDSEPEPNTASISQSDESATVTEVASMNPPPPRNPNQPDLKTTEVVEPKLIEESKEESVSVDANKPVRARTVKQSPVPYTIPEWSGPPCHQFQLEVLKEGAIVDQLNVYEKGAYLFGRDGICDFALEHPSISRFHAVIQYKRSGAAYIFDLGSTHGTTVNKNKVDKKVFVDLHVGDVIRFGGSTRLYIFQGPSDLMPPEKDLQLFREAKMRMEMSEREASLRRARQQASMADGVSWGMGEDAIEEEEDDVEEITWQTYTGELTPKQEKTKEKVLKRLEKIGHMKKEVAAIRAKDISQGGLTQGQQTQIARNDQRTAELLEELESLEETLNDSIRESLGAKTGRKPHGKKKGAVEDEEDLSSDEDDFYDRTKKIPSTQKGSENQTVETVDSLLDKRDNVLKEIEEKNEQLLKEKNKMEIEKVTEVASGDSLDALDAYMTGLSTTLVQDKTAQIQQELSTLQSELSRILYLLKIADPTGEEVKKRELKSQEPKMMKSEKPHVEKKTSLLLKPADSVERKEKEVSKDLLDSDNKPEVGKKERETSEEKKTTVYVPSKPQWLGSAANKATIEEKKPEVVAATTDSTDDADGFVDYKDRKKIPLTTTTGIEGATGLIIRKRKQEEKSEEEDDKSKEKQAEVMAQDAVALLLKHSVGHHVNKEDEDLSKEEENKQGSGHSRKKKKKTAKKVVGPDKPEYLNDSTDYDDSWVPPAGQSGDGRTSLNDRLGY</sequence>
<reference evidence="4" key="1">
    <citation type="journal article" date="2014" name="Nat. Commun.">
        <title>The emerging biofuel crop Camelina sativa retains a highly undifferentiated hexaploid genome structure.</title>
        <authorList>
            <person name="Kagale S."/>
            <person name="Koh C."/>
            <person name="Nixon J."/>
            <person name="Bollina V."/>
            <person name="Clarke W.E."/>
            <person name="Tuteja R."/>
            <person name="Spillane C."/>
            <person name="Robinson S.J."/>
            <person name="Links M.G."/>
            <person name="Clarke C."/>
            <person name="Higgins E.E."/>
            <person name="Huebert T."/>
            <person name="Sharpe A.G."/>
            <person name="Parkin I.A."/>
        </authorList>
    </citation>
    <scope>NUCLEOTIDE SEQUENCE [LARGE SCALE GENOMIC DNA]</scope>
    <source>
        <strain evidence="4">cv. DH55</strain>
    </source>
</reference>
<feature type="region of interest" description="Disordered" evidence="2">
    <location>
        <begin position="666"/>
        <end position="790"/>
    </location>
</feature>
<evidence type="ECO:0000256" key="1">
    <source>
        <dbReference type="SAM" id="Coils"/>
    </source>
</evidence>
<reference evidence="5" key="2">
    <citation type="submission" date="2025-08" db="UniProtKB">
        <authorList>
            <consortium name="RefSeq"/>
        </authorList>
    </citation>
    <scope>IDENTIFICATION</scope>
    <source>
        <tissue evidence="5">Leaf</tissue>
    </source>
</reference>
<dbReference type="Pfam" id="PF00498">
    <property type="entry name" value="FHA"/>
    <property type="match status" value="1"/>
</dbReference>
<proteinExistence type="predicted"/>
<evidence type="ECO:0000313" key="5">
    <source>
        <dbReference type="RefSeq" id="XP_010441012.2"/>
    </source>
</evidence>
<feature type="coiled-coil region" evidence="1">
    <location>
        <begin position="454"/>
        <end position="485"/>
    </location>
</feature>
<evidence type="ECO:0000313" key="4">
    <source>
        <dbReference type="Proteomes" id="UP000694864"/>
    </source>
</evidence>
<dbReference type="Proteomes" id="UP000694864">
    <property type="component" value="Chromosome 11"/>
</dbReference>
<dbReference type="RefSeq" id="XP_010441012.2">
    <property type="nucleotide sequence ID" value="XM_010442710.2"/>
</dbReference>
<feature type="compositionally biased region" description="Basic and acidic residues" evidence="2">
    <location>
        <begin position="547"/>
        <end position="570"/>
    </location>
</feature>
<gene>
    <name evidence="5" type="primary">LOC104724245</name>
</gene>
<dbReference type="SUPFAM" id="SSF49879">
    <property type="entry name" value="SMAD/FHA domain"/>
    <property type="match status" value="1"/>
</dbReference>
<dbReference type="PROSITE" id="PS50006">
    <property type="entry name" value="FHA_DOMAIN"/>
    <property type="match status" value="1"/>
</dbReference>
<dbReference type="PANTHER" id="PTHR23308">
    <property type="entry name" value="NUCLEAR INHIBITOR OF PROTEIN PHOSPHATASE-1"/>
    <property type="match status" value="1"/>
</dbReference>
<dbReference type="Gene3D" id="2.60.200.20">
    <property type="match status" value="1"/>
</dbReference>
<dbReference type="InterPro" id="IPR050923">
    <property type="entry name" value="Cell_Proc_Reg/RNA_Proc"/>
</dbReference>
<name>A0ABM0UGZ5_CAMSA</name>
<organism evidence="4 5">
    <name type="scientific">Camelina sativa</name>
    <name type="common">False flax</name>
    <name type="synonym">Myagrum sativum</name>
    <dbReference type="NCBI Taxonomy" id="90675"/>
    <lineage>
        <taxon>Eukaryota</taxon>
        <taxon>Viridiplantae</taxon>
        <taxon>Streptophyta</taxon>
        <taxon>Embryophyta</taxon>
        <taxon>Tracheophyta</taxon>
        <taxon>Spermatophyta</taxon>
        <taxon>Magnoliopsida</taxon>
        <taxon>eudicotyledons</taxon>
        <taxon>Gunneridae</taxon>
        <taxon>Pentapetalae</taxon>
        <taxon>rosids</taxon>
        <taxon>malvids</taxon>
        <taxon>Brassicales</taxon>
        <taxon>Brassicaceae</taxon>
        <taxon>Camelineae</taxon>
        <taxon>Camelina</taxon>
    </lineage>
</organism>
<feature type="region of interest" description="Disordered" evidence="2">
    <location>
        <begin position="547"/>
        <end position="654"/>
    </location>
</feature>
<protein>
    <submittedName>
        <fullName evidence="5">Kanadaptin-like</fullName>
    </submittedName>
</protein>
<dbReference type="CDD" id="cd22677">
    <property type="entry name" value="FHA_Kanadaptin"/>
    <property type="match status" value="1"/>
</dbReference>
<feature type="compositionally biased region" description="Polar residues" evidence="2">
    <location>
        <begin position="72"/>
        <end position="91"/>
    </location>
</feature>
<feature type="compositionally biased region" description="Basic residues" evidence="2">
    <location>
        <begin position="739"/>
        <end position="749"/>
    </location>
</feature>
<accession>A0ABM0UGZ5</accession>
<feature type="compositionally biased region" description="Acidic residues" evidence="2">
    <location>
        <begin position="420"/>
        <end position="432"/>
    </location>
</feature>
<dbReference type="InterPro" id="IPR000253">
    <property type="entry name" value="FHA_dom"/>
</dbReference>
<keyword evidence="4" id="KW-1185">Reference proteome</keyword>
<keyword evidence="1" id="KW-0175">Coiled coil</keyword>